<evidence type="ECO:0000256" key="3">
    <source>
        <dbReference type="ARBA" id="ARBA00022989"/>
    </source>
</evidence>
<dbReference type="Proteomes" id="UP000027473">
    <property type="component" value="Unassembled WGS sequence"/>
</dbReference>
<dbReference type="AlphaFoldDB" id="A0AB73BTF2"/>
<evidence type="ECO:0000313" key="6">
    <source>
        <dbReference type="EMBL" id="KDE60978.1"/>
    </source>
</evidence>
<keyword evidence="2 5" id="KW-0812">Transmembrane</keyword>
<evidence type="ECO:0000256" key="1">
    <source>
        <dbReference type="ARBA" id="ARBA00004370"/>
    </source>
</evidence>
<dbReference type="EMBL" id="JAAC01000210">
    <property type="protein sequence ID" value="KDE60978.1"/>
    <property type="molecule type" value="Genomic_DNA"/>
</dbReference>
<dbReference type="RefSeq" id="WP_035904342.1">
    <property type="nucleotide sequence ID" value="NZ_JAAC01000210.1"/>
</dbReference>
<protein>
    <recommendedName>
        <fullName evidence="8">Conjugal transfer protein</fullName>
    </recommendedName>
</protein>
<dbReference type="GO" id="GO:0016020">
    <property type="term" value="C:membrane"/>
    <property type="evidence" value="ECO:0007669"/>
    <property type="project" value="UniProtKB-SubCell"/>
</dbReference>
<sequence>MNEIKEIKDFKQMRVCKNLIKPETFNGVDIVGFVTNIMLGLFFTIVCKIYYLGIFFLIVHFVLRKICKKDGRIISIFLQSYVKEKKIYYKG</sequence>
<gene>
    <name evidence="6" type="ORF">FUSO3_11495</name>
</gene>
<accession>A0AB73BTF2</accession>
<dbReference type="InterPro" id="IPR007792">
    <property type="entry name" value="T4SS_VirB3/TrbD/AvhB"/>
</dbReference>
<proteinExistence type="predicted"/>
<keyword evidence="4 5" id="KW-0472">Membrane</keyword>
<comment type="subcellular location">
    <subcellularLocation>
        <location evidence="1">Membrane</location>
    </subcellularLocation>
</comment>
<name>A0AB73BTF2_9FUSO</name>
<evidence type="ECO:0000256" key="5">
    <source>
        <dbReference type="SAM" id="Phobius"/>
    </source>
</evidence>
<dbReference type="Pfam" id="PF05101">
    <property type="entry name" value="VirB3"/>
    <property type="match status" value="1"/>
</dbReference>
<feature type="transmembrane region" description="Helical" evidence="5">
    <location>
        <begin position="37"/>
        <end position="63"/>
    </location>
</feature>
<reference evidence="6 7" key="1">
    <citation type="submission" date="2014-01" db="EMBL/GenBank/DDBJ databases">
        <title>Comparative genomics of Fusobacterium necrophorum wild isolates.</title>
        <authorList>
            <person name="Kittichotirat W."/>
            <person name="Bumgarner R.E."/>
            <person name="Lawrence P."/>
        </authorList>
    </citation>
    <scope>NUCLEOTIDE SEQUENCE [LARGE SCALE GENOMIC DNA]</scope>
    <source>
        <strain evidence="6 7">BL</strain>
    </source>
</reference>
<organism evidence="6 7">
    <name type="scientific">Fusobacterium necrophorum BL</name>
    <dbReference type="NCBI Taxonomy" id="1441732"/>
    <lineage>
        <taxon>Bacteria</taxon>
        <taxon>Fusobacteriati</taxon>
        <taxon>Fusobacteriota</taxon>
        <taxon>Fusobacteriia</taxon>
        <taxon>Fusobacteriales</taxon>
        <taxon>Fusobacteriaceae</taxon>
        <taxon>Fusobacterium</taxon>
    </lineage>
</organism>
<comment type="caution">
    <text evidence="6">The sequence shown here is derived from an EMBL/GenBank/DDBJ whole genome shotgun (WGS) entry which is preliminary data.</text>
</comment>
<evidence type="ECO:0000256" key="2">
    <source>
        <dbReference type="ARBA" id="ARBA00022692"/>
    </source>
</evidence>
<keyword evidence="3 5" id="KW-1133">Transmembrane helix</keyword>
<evidence type="ECO:0008006" key="8">
    <source>
        <dbReference type="Google" id="ProtNLM"/>
    </source>
</evidence>
<evidence type="ECO:0000313" key="7">
    <source>
        <dbReference type="Proteomes" id="UP000027473"/>
    </source>
</evidence>
<evidence type="ECO:0000256" key="4">
    <source>
        <dbReference type="ARBA" id="ARBA00023136"/>
    </source>
</evidence>